<proteinExistence type="predicted"/>
<name>Q4S2N6_TETNG</name>
<dbReference type="KEGG" id="tng:GSTEN00025007G001"/>
<accession>Q4S2N6</accession>
<evidence type="ECO:0000313" key="1">
    <source>
        <dbReference type="EMBL" id="CAG05096.1"/>
    </source>
</evidence>
<reference evidence="1" key="1">
    <citation type="journal article" date="2004" name="Nature">
        <title>Genome duplication in the teleost fish Tetraodon nigroviridis reveals the early vertebrate proto-karyotype.</title>
        <authorList>
            <person name="Jaillon O."/>
            <person name="Aury J.-M."/>
            <person name="Brunet F."/>
            <person name="Petit J.-L."/>
            <person name="Stange-Thomann N."/>
            <person name="Mauceli E."/>
            <person name="Bouneau L."/>
            <person name="Fischer C."/>
            <person name="Ozouf-Costaz C."/>
            <person name="Bernot A."/>
            <person name="Nicaud S."/>
            <person name="Jaffe D."/>
            <person name="Fisher S."/>
            <person name="Lutfalla G."/>
            <person name="Dossat C."/>
            <person name="Segurens B."/>
            <person name="Dasilva C."/>
            <person name="Salanoubat M."/>
            <person name="Levy M."/>
            <person name="Boudet N."/>
            <person name="Castellano S."/>
            <person name="Anthouard V."/>
            <person name="Jubin C."/>
            <person name="Castelli V."/>
            <person name="Katinka M."/>
            <person name="Vacherie B."/>
            <person name="Biemont C."/>
            <person name="Skalli Z."/>
            <person name="Cattolico L."/>
            <person name="Poulain J."/>
            <person name="De Berardinis V."/>
            <person name="Cruaud C."/>
            <person name="Duprat S."/>
            <person name="Brottier P."/>
            <person name="Coutanceau J.-P."/>
            <person name="Gouzy J."/>
            <person name="Parra G."/>
            <person name="Lardier G."/>
            <person name="Chapple C."/>
            <person name="McKernan K.J."/>
            <person name="McEwan P."/>
            <person name="Bosak S."/>
            <person name="Kellis M."/>
            <person name="Volff J.-N."/>
            <person name="Guigo R."/>
            <person name="Zody M.C."/>
            <person name="Mesirov J."/>
            <person name="Lindblad-Toh K."/>
            <person name="Birren B."/>
            <person name="Nusbaum C."/>
            <person name="Kahn D."/>
            <person name="Robinson-Rechavi M."/>
            <person name="Laudet V."/>
            <person name="Schachter V."/>
            <person name="Quetier F."/>
            <person name="Saurin W."/>
            <person name="Scarpelli C."/>
            <person name="Wincker P."/>
            <person name="Lander E.S."/>
            <person name="Weissenbach J."/>
            <person name="Roest Crollius H."/>
        </authorList>
    </citation>
    <scope>NUCLEOTIDE SEQUENCE [LARGE SCALE GENOMIC DNA]</scope>
</reference>
<comment type="caution">
    <text evidence="1">The sequence shown here is derived from an EMBL/GenBank/DDBJ whole genome shotgun (WGS) entry which is preliminary data.</text>
</comment>
<dbReference type="AlphaFoldDB" id="Q4S2N6"/>
<gene>
    <name evidence="1" type="ORF">GSTENG00025007001</name>
</gene>
<organism evidence="1">
    <name type="scientific">Tetraodon nigroviridis</name>
    <name type="common">Spotted green pufferfish</name>
    <name type="synonym">Chelonodon nigroviridis</name>
    <dbReference type="NCBI Taxonomy" id="99883"/>
    <lineage>
        <taxon>Eukaryota</taxon>
        <taxon>Metazoa</taxon>
        <taxon>Chordata</taxon>
        <taxon>Craniata</taxon>
        <taxon>Vertebrata</taxon>
        <taxon>Euteleostomi</taxon>
        <taxon>Actinopterygii</taxon>
        <taxon>Neopterygii</taxon>
        <taxon>Teleostei</taxon>
        <taxon>Neoteleostei</taxon>
        <taxon>Acanthomorphata</taxon>
        <taxon>Eupercaria</taxon>
        <taxon>Tetraodontiformes</taxon>
        <taxon>Tetradontoidea</taxon>
        <taxon>Tetraodontidae</taxon>
        <taxon>Tetraodon</taxon>
    </lineage>
</organism>
<reference evidence="1" key="2">
    <citation type="submission" date="2004-02" db="EMBL/GenBank/DDBJ databases">
        <authorList>
            <consortium name="Genoscope"/>
            <consortium name="Whitehead Institute Centre for Genome Research"/>
        </authorList>
    </citation>
    <scope>NUCLEOTIDE SEQUENCE</scope>
</reference>
<sequence>MALPPAPGPCRLSAEGPAAPLTARCFRSGSSSSREPPPGSAVGELFRFRITREGNGRERRGGQRGAGPQLDGWWEERAAQDSAAAPQCFHCGRFGDPQGAADLPQPITAQKRHHVLKCAASTAAEERRNNDIQNKSSARCLQGNVVSATVSSVLNSKGNKKLRFFKKQTEKWKIMLVYFGKSI</sequence>
<protein>
    <submittedName>
        <fullName evidence="1">(spotted green pufferfish) hypothetical protein</fullName>
    </submittedName>
</protein>
<dbReference type="EMBL" id="CAAE01014760">
    <property type="protein sequence ID" value="CAG05096.1"/>
    <property type="molecule type" value="Genomic_DNA"/>
</dbReference>